<comment type="similarity">
    <text evidence="2 6">Belongs to the eukaryotic RPC3/POLR3C RNA polymerase subunit family.</text>
</comment>
<comment type="subcellular location">
    <subcellularLocation>
        <location evidence="1 6">Nucleus</location>
    </subcellularLocation>
</comment>
<dbReference type="InterPro" id="IPR055207">
    <property type="entry name" value="POLR3C_WHD"/>
</dbReference>
<dbReference type="Pfam" id="PF08221">
    <property type="entry name" value="HTH_9"/>
    <property type="match status" value="1"/>
</dbReference>
<evidence type="ECO:0000256" key="5">
    <source>
        <dbReference type="ARBA" id="ARBA00023242"/>
    </source>
</evidence>
<feature type="domain" description="RNA polymerase III subunit RPC82-related helix-turn-helix" evidence="8">
    <location>
        <begin position="9"/>
        <end position="67"/>
    </location>
</feature>
<dbReference type="PANTHER" id="PTHR12949:SF0">
    <property type="entry name" value="DNA-DIRECTED RNA POLYMERASE III SUBUNIT RPC3"/>
    <property type="match status" value="1"/>
</dbReference>
<dbReference type="GO" id="GO:0005666">
    <property type="term" value="C:RNA polymerase III complex"/>
    <property type="evidence" value="ECO:0007669"/>
    <property type="project" value="UniProtKB-UniRule"/>
</dbReference>
<keyword evidence="5 6" id="KW-0539">Nucleus</keyword>
<dbReference type="Pfam" id="PF22536">
    <property type="entry name" value="WHD_POLR3C"/>
    <property type="match status" value="1"/>
</dbReference>
<dbReference type="PANTHER" id="PTHR12949">
    <property type="entry name" value="RNA POLYMERASE III DNA DIRECTED -RELATED"/>
    <property type="match status" value="1"/>
</dbReference>
<dbReference type="Pfam" id="PF05645">
    <property type="entry name" value="RNA_pol_Rpc82"/>
    <property type="match status" value="1"/>
</dbReference>
<evidence type="ECO:0000256" key="6">
    <source>
        <dbReference type="RuleBase" id="RU367076"/>
    </source>
</evidence>
<reference evidence="12" key="1">
    <citation type="submission" date="2025-04" db="UniProtKB">
        <authorList>
            <consortium name="RefSeq"/>
        </authorList>
    </citation>
    <scope>IDENTIFICATION</scope>
    <source>
        <tissue evidence="12">Whole insect</tissue>
    </source>
</reference>
<evidence type="ECO:0000313" key="12">
    <source>
        <dbReference type="RefSeq" id="XP_028152846.1"/>
    </source>
</evidence>
<dbReference type="InterPro" id="IPR039748">
    <property type="entry name" value="RPC3"/>
</dbReference>
<keyword evidence="3 6" id="KW-0240">DNA-directed RNA polymerase</keyword>
<dbReference type="RefSeq" id="XP_028152846.1">
    <property type="nucleotide sequence ID" value="XM_028297045.1"/>
</dbReference>
<comment type="function">
    <text evidence="6">DNA-dependent RNA polymerase catalyzes the transcription of DNA into RNA using the four ribonucleoside triphosphates as substrates. Specific core component of RNA polymerase III which synthesizes small RNAs, such as 5S rRNA and tRNAs.</text>
</comment>
<evidence type="ECO:0000259" key="9">
    <source>
        <dbReference type="Pfam" id="PF22536"/>
    </source>
</evidence>
<dbReference type="InterPro" id="IPR036388">
    <property type="entry name" value="WH-like_DNA-bd_sf"/>
</dbReference>
<evidence type="ECO:0000313" key="11">
    <source>
        <dbReference type="Proteomes" id="UP001652700"/>
    </source>
</evidence>
<dbReference type="InParanoid" id="A0A6P7GSQ0"/>
<dbReference type="Gene3D" id="6.10.140.1450">
    <property type="match status" value="1"/>
</dbReference>
<comment type="subunit">
    <text evidence="6">Component of the RNA polymerase III (Pol III) complex consisting of 17 subunits.</text>
</comment>
<evidence type="ECO:0000259" key="8">
    <source>
        <dbReference type="Pfam" id="PF08221"/>
    </source>
</evidence>
<dbReference type="GO" id="GO:0006351">
    <property type="term" value="P:DNA-templated transcription"/>
    <property type="evidence" value="ECO:0007669"/>
    <property type="project" value="InterPro"/>
</dbReference>
<gene>
    <name evidence="12" type="primary">LOC114346276</name>
</gene>
<feature type="domain" description="RNA polymerase III Rpc82 C -terminal" evidence="7">
    <location>
        <begin position="202"/>
        <end position="315"/>
    </location>
</feature>
<dbReference type="EnsemblMetazoa" id="XM_050652364.1">
    <property type="protein sequence ID" value="XP_050508321.1"/>
    <property type="gene ID" value="LOC126885671"/>
</dbReference>
<evidence type="ECO:0000256" key="4">
    <source>
        <dbReference type="ARBA" id="ARBA00023163"/>
    </source>
</evidence>
<sequence>MSSQLGKVLSIILAERFGAVVEKVGTCLYQYGSAPLLHIKKRTELPLSKLKESLAILIKYQLVTFVPNQNENLANYCIKPDKVLLMLRYPKYINLIKKKFGDASEMIIEEYLLRSYISASEALIKIHERLSKNNENNVSFGQLKNEFIALINAKYLIKLPHNEQEDKPVPKLVLNEKDMHILPPIDINLLVKAKAGEQVAFPDKDIYWQINFDRFHQDMRDKIIFTAFAKKFDENAGELVKMLLQQMYIRTEPWADVSNPIPILEIKDMVKKQKNLSQLNAVFDQYINVIEQDQSNLIRKAGNGTFQIHLKEAFTQFTWEVVEHCVMEKFDTKAARIFRLVRLKKYIEPDMIQQLAMIPAKEAKRLTYQLLEENFLHIQELRKAAVGGSGPNKSFTLFHINLDLIVRMLLELCYKTLFNVMTRRKHEKITNKRIIDKKQRVETIALGMRAQGAAEEQLTEIEEMITPPEREILEKIDRTMKKFNTVELEIDDTIFLIEMYLMYR</sequence>
<dbReference type="InterPro" id="IPR008806">
    <property type="entry name" value="RNA_pol_III_Rpc82_C"/>
</dbReference>
<protein>
    <recommendedName>
        <fullName evidence="6">DNA-directed RNA polymerase III subunit RPC3</fullName>
        <shortName evidence="6">RNA polymerase III subunit C3</shortName>
    </recommendedName>
</protein>
<proteinExistence type="inferred from homology"/>
<dbReference type="FunFam" id="1.10.10.10:FF:000199">
    <property type="entry name" value="DNA-directed RNA polymerase III subunit RPC3"/>
    <property type="match status" value="1"/>
</dbReference>
<dbReference type="Pfam" id="PF20912">
    <property type="entry name" value="RPC3_helical"/>
    <property type="match status" value="1"/>
</dbReference>
<dbReference type="Gene3D" id="1.10.10.10">
    <property type="entry name" value="Winged helix-like DNA-binding domain superfamily/Winged helix DNA-binding domain"/>
    <property type="match status" value="4"/>
</dbReference>
<dbReference type="InterPro" id="IPR013197">
    <property type="entry name" value="RNA_pol_III_RPC82-rel_HTH"/>
</dbReference>
<reference evidence="10" key="2">
    <citation type="submission" date="2025-05" db="UniProtKB">
        <authorList>
            <consortium name="EnsemblMetazoa"/>
        </authorList>
    </citation>
    <scope>IDENTIFICATION</scope>
</reference>
<keyword evidence="4 6" id="KW-0804">Transcription</keyword>
<evidence type="ECO:0000256" key="3">
    <source>
        <dbReference type="ARBA" id="ARBA00022478"/>
    </source>
</evidence>
<keyword evidence="11" id="KW-1185">Reference proteome</keyword>
<dbReference type="Proteomes" id="UP001652700">
    <property type="component" value="Unplaced"/>
</dbReference>
<evidence type="ECO:0000259" key="7">
    <source>
        <dbReference type="Pfam" id="PF05645"/>
    </source>
</evidence>
<dbReference type="AlphaFoldDB" id="A0A6P7GSQ0"/>
<dbReference type="FunCoup" id="A0A6P7GSQ0">
    <property type="interactions" value="1533"/>
</dbReference>
<name>A0A6P7GSQ0_DIAVI</name>
<accession>A0A6P7GSQ0</accession>
<evidence type="ECO:0000313" key="10">
    <source>
        <dbReference type="EnsemblMetazoa" id="XP_050508321.1"/>
    </source>
</evidence>
<feature type="domain" description="DNA-directed RNA polymerase III subunit RPC3 winged-helix" evidence="9">
    <location>
        <begin position="322"/>
        <end position="400"/>
    </location>
</feature>
<dbReference type="OrthoDB" id="272392at2759"/>
<dbReference type="GO" id="GO:0003697">
    <property type="term" value="F:single-stranded DNA binding"/>
    <property type="evidence" value="ECO:0007669"/>
    <property type="project" value="UniProtKB-UniRule"/>
</dbReference>
<organism evidence="12">
    <name type="scientific">Diabrotica virgifera virgifera</name>
    <name type="common">western corn rootworm</name>
    <dbReference type="NCBI Taxonomy" id="50390"/>
    <lineage>
        <taxon>Eukaryota</taxon>
        <taxon>Metazoa</taxon>
        <taxon>Ecdysozoa</taxon>
        <taxon>Arthropoda</taxon>
        <taxon>Hexapoda</taxon>
        <taxon>Insecta</taxon>
        <taxon>Pterygota</taxon>
        <taxon>Neoptera</taxon>
        <taxon>Endopterygota</taxon>
        <taxon>Coleoptera</taxon>
        <taxon>Polyphaga</taxon>
        <taxon>Cucujiformia</taxon>
        <taxon>Chrysomeloidea</taxon>
        <taxon>Chrysomelidae</taxon>
        <taxon>Galerucinae</taxon>
        <taxon>Diabroticina</taxon>
        <taxon>Diabroticites</taxon>
        <taxon>Diabrotica</taxon>
    </lineage>
</organism>
<evidence type="ECO:0000256" key="2">
    <source>
        <dbReference type="ARBA" id="ARBA00007206"/>
    </source>
</evidence>
<evidence type="ECO:0000256" key="1">
    <source>
        <dbReference type="ARBA" id="ARBA00004123"/>
    </source>
</evidence>